<dbReference type="InterPro" id="IPR019734">
    <property type="entry name" value="TPR_rpt"/>
</dbReference>
<dbReference type="RefSeq" id="XP_067803041.1">
    <property type="nucleotide sequence ID" value="XM_067947819.1"/>
</dbReference>
<dbReference type="InterPro" id="IPR011990">
    <property type="entry name" value="TPR-like_helical_dom_sf"/>
</dbReference>
<feature type="repeat" description="TPR" evidence="1">
    <location>
        <begin position="61"/>
        <end position="94"/>
    </location>
</feature>
<dbReference type="AlphaFoldDB" id="A0AAD9PJW5"/>
<accession>A0AAD9PJW5</accession>
<dbReference type="Gene3D" id="1.25.40.10">
    <property type="entry name" value="Tetratricopeptide repeat domain"/>
    <property type="match status" value="1"/>
</dbReference>
<gene>
    <name evidence="2" type="ORF">BdWA1_002799</name>
</gene>
<dbReference type="EMBL" id="JALLKP010000003">
    <property type="protein sequence ID" value="KAK2196199.1"/>
    <property type="molecule type" value="Genomic_DNA"/>
</dbReference>
<dbReference type="KEGG" id="bdw:94337096"/>
<comment type="caution">
    <text evidence="2">The sequence shown here is derived from an EMBL/GenBank/DDBJ whole genome shotgun (WGS) entry which is preliminary data.</text>
</comment>
<dbReference type="InterPro" id="IPR052769">
    <property type="entry name" value="TPR_domain_protein"/>
</dbReference>
<organism evidence="2 3">
    <name type="scientific">Babesia duncani</name>
    <dbReference type="NCBI Taxonomy" id="323732"/>
    <lineage>
        <taxon>Eukaryota</taxon>
        <taxon>Sar</taxon>
        <taxon>Alveolata</taxon>
        <taxon>Apicomplexa</taxon>
        <taxon>Aconoidasida</taxon>
        <taxon>Piroplasmida</taxon>
        <taxon>Babesiidae</taxon>
        <taxon>Babesia</taxon>
    </lineage>
</organism>
<dbReference type="PANTHER" id="PTHR46014:SF1">
    <property type="entry name" value="TETRATRICOPEPTIDE REPEAT PROTEIN 1"/>
    <property type="match status" value="1"/>
</dbReference>
<dbReference type="PROSITE" id="PS50005">
    <property type="entry name" value="TPR"/>
    <property type="match status" value="1"/>
</dbReference>
<dbReference type="Pfam" id="PF00515">
    <property type="entry name" value="TPR_1"/>
    <property type="match status" value="1"/>
</dbReference>
<name>A0AAD9PJW5_9APIC</name>
<dbReference type="SMART" id="SM00028">
    <property type="entry name" value="TPR"/>
    <property type="match status" value="3"/>
</dbReference>
<evidence type="ECO:0000256" key="1">
    <source>
        <dbReference type="PROSITE-ProRule" id="PRU00339"/>
    </source>
</evidence>
<dbReference type="PANTHER" id="PTHR46014">
    <property type="entry name" value="TETRATRICOPEPTIDE REPEAT PROTEIN 1"/>
    <property type="match status" value="1"/>
</dbReference>
<dbReference type="Proteomes" id="UP001214638">
    <property type="component" value="Unassembled WGS sequence"/>
</dbReference>
<protein>
    <submittedName>
        <fullName evidence="2">Bifunctional Tetratricopeptide repeat/Tetratricopeptide-like helical domain superfamily/Tetratricopeptide repeat 1</fullName>
    </submittedName>
</protein>
<keyword evidence="3" id="KW-1185">Reference proteome</keyword>
<reference evidence="2" key="1">
    <citation type="journal article" date="2023" name="Nat. Microbiol.">
        <title>Babesia duncani multi-omics identifies virulence factors and drug targets.</title>
        <authorList>
            <person name="Singh P."/>
            <person name="Lonardi S."/>
            <person name="Liang Q."/>
            <person name="Vydyam P."/>
            <person name="Khabirova E."/>
            <person name="Fang T."/>
            <person name="Gihaz S."/>
            <person name="Thekkiniath J."/>
            <person name="Munshi M."/>
            <person name="Abel S."/>
            <person name="Ciampossin L."/>
            <person name="Batugedara G."/>
            <person name="Gupta M."/>
            <person name="Lu X.M."/>
            <person name="Lenz T."/>
            <person name="Chakravarty S."/>
            <person name="Cornillot E."/>
            <person name="Hu Y."/>
            <person name="Ma W."/>
            <person name="Gonzalez L.M."/>
            <person name="Sanchez S."/>
            <person name="Estrada K."/>
            <person name="Sanchez-Flores A."/>
            <person name="Montero E."/>
            <person name="Harb O.S."/>
            <person name="Le Roch K.G."/>
            <person name="Mamoun C.B."/>
        </authorList>
    </citation>
    <scope>NUCLEOTIDE SEQUENCE</scope>
    <source>
        <strain evidence="2">WA1</strain>
    </source>
</reference>
<evidence type="ECO:0000313" key="2">
    <source>
        <dbReference type="EMBL" id="KAK2196199.1"/>
    </source>
</evidence>
<proteinExistence type="predicted"/>
<keyword evidence="1" id="KW-0802">TPR repeat</keyword>
<evidence type="ECO:0000313" key="3">
    <source>
        <dbReference type="Proteomes" id="UP001214638"/>
    </source>
</evidence>
<dbReference type="SUPFAM" id="SSF48452">
    <property type="entry name" value="TPR-like"/>
    <property type="match status" value="1"/>
</dbReference>
<dbReference type="GeneID" id="94337096"/>
<sequence length="204" mass="23426">MEITEMSESDHDSEIFGKPSALFLKEQGNEAFNKGEFLKASEYYSRAIERLEYSENDELKAQLYANRAACHQSLGDYNSSIQDCNDSITLNPNYAKVNGYNAHDIIQAYVRRCMAFENIKSYQKALGDLEKAMTLDDNLRNKYSCKLTKLKRLGTEEFEREKTEMIDKLKDFGNSLLGKVGLSLDNFKVQKNDETGSYNIQFQQ</sequence>